<protein>
    <submittedName>
        <fullName evidence="1">Uncharacterized protein</fullName>
    </submittedName>
</protein>
<dbReference type="AlphaFoldDB" id="A0AAN6Z481"/>
<evidence type="ECO:0000313" key="1">
    <source>
        <dbReference type="EMBL" id="KAK4124387.1"/>
    </source>
</evidence>
<evidence type="ECO:0000313" key="2">
    <source>
        <dbReference type="Proteomes" id="UP001302602"/>
    </source>
</evidence>
<gene>
    <name evidence="1" type="ORF">N657DRAFT_571599</name>
</gene>
<feature type="non-terminal residue" evidence="1">
    <location>
        <position position="1"/>
    </location>
</feature>
<dbReference type="Proteomes" id="UP001302602">
    <property type="component" value="Unassembled WGS sequence"/>
</dbReference>
<organism evidence="1 2">
    <name type="scientific">Parathielavia appendiculata</name>
    <dbReference type="NCBI Taxonomy" id="2587402"/>
    <lineage>
        <taxon>Eukaryota</taxon>
        <taxon>Fungi</taxon>
        <taxon>Dikarya</taxon>
        <taxon>Ascomycota</taxon>
        <taxon>Pezizomycotina</taxon>
        <taxon>Sordariomycetes</taxon>
        <taxon>Sordariomycetidae</taxon>
        <taxon>Sordariales</taxon>
        <taxon>Chaetomiaceae</taxon>
        <taxon>Parathielavia</taxon>
    </lineage>
</organism>
<proteinExistence type="predicted"/>
<accession>A0AAN6Z481</accession>
<dbReference type="RefSeq" id="XP_062648158.1">
    <property type="nucleotide sequence ID" value="XM_062788817.1"/>
</dbReference>
<name>A0AAN6Z481_9PEZI</name>
<reference evidence="1" key="1">
    <citation type="journal article" date="2023" name="Mol. Phylogenet. Evol.">
        <title>Genome-scale phylogeny and comparative genomics of the fungal order Sordariales.</title>
        <authorList>
            <person name="Hensen N."/>
            <person name="Bonometti L."/>
            <person name="Westerberg I."/>
            <person name="Brannstrom I.O."/>
            <person name="Guillou S."/>
            <person name="Cros-Aarteil S."/>
            <person name="Calhoun S."/>
            <person name="Haridas S."/>
            <person name="Kuo A."/>
            <person name="Mondo S."/>
            <person name="Pangilinan J."/>
            <person name="Riley R."/>
            <person name="LaButti K."/>
            <person name="Andreopoulos B."/>
            <person name="Lipzen A."/>
            <person name="Chen C."/>
            <person name="Yan M."/>
            <person name="Daum C."/>
            <person name="Ng V."/>
            <person name="Clum A."/>
            <person name="Steindorff A."/>
            <person name="Ohm R.A."/>
            <person name="Martin F."/>
            <person name="Silar P."/>
            <person name="Natvig D.O."/>
            <person name="Lalanne C."/>
            <person name="Gautier V."/>
            <person name="Ament-Velasquez S.L."/>
            <person name="Kruys A."/>
            <person name="Hutchinson M.I."/>
            <person name="Powell A.J."/>
            <person name="Barry K."/>
            <person name="Miller A.N."/>
            <person name="Grigoriev I.V."/>
            <person name="Debuchy R."/>
            <person name="Gladieux P."/>
            <person name="Hiltunen Thoren M."/>
            <person name="Johannesson H."/>
        </authorList>
    </citation>
    <scope>NUCLEOTIDE SEQUENCE</scope>
    <source>
        <strain evidence="1">CBS 731.68</strain>
    </source>
</reference>
<comment type="caution">
    <text evidence="1">The sequence shown here is derived from an EMBL/GenBank/DDBJ whole genome shotgun (WGS) entry which is preliminary data.</text>
</comment>
<sequence>GIDTIRRHDNSALVVDHIRQEYPDYVPEFPEETNHYRNRVALHAPTVLADYVEDLRRLVFIPTGGLGPREATIVSTDWGPGMAEVREALLQQYGWPEAFRAEEWRRDGRTIYEAARQRVSWGPGGFRLPMNEMRVPELHPDLR</sequence>
<dbReference type="GeneID" id="87825587"/>
<dbReference type="EMBL" id="MU853227">
    <property type="protein sequence ID" value="KAK4124387.1"/>
    <property type="molecule type" value="Genomic_DNA"/>
</dbReference>
<reference evidence="1" key="2">
    <citation type="submission" date="2023-05" db="EMBL/GenBank/DDBJ databases">
        <authorList>
            <consortium name="Lawrence Berkeley National Laboratory"/>
            <person name="Steindorff A."/>
            <person name="Hensen N."/>
            <person name="Bonometti L."/>
            <person name="Westerberg I."/>
            <person name="Brannstrom I.O."/>
            <person name="Guillou S."/>
            <person name="Cros-Aarteil S."/>
            <person name="Calhoun S."/>
            <person name="Haridas S."/>
            <person name="Kuo A."/>
            <person name="Mondo S."/>
            <person name="Pangilinan J."/>
            <person name="Riley R."/>
            <person name="Labutti K."/>
            <person name="Andreopoulos B."/>
            <person name="Lipzen A."/>
            <person name="Chen C."/>
            <person name="Yanf M."/>
            <person name="Daum C."/>
            <person name="Ng V."/>
            <person name="Clum A."/>
            <person name="Ohm R."/>
            <person name="Martin F."/>
            <person name="Silar P."/>
            <person name="Natvig D."/>
            <person name="Lalanne C."/>
            <person name="Gautier V."/>
            <person name="Ament-Velasquez S.L."/>
            <person name="Kruys A."/>
            <person name="Hutchinson M.I."/>
            <person name="Powell A.J."/>
            <person name="Barry K."/>
            <person name="Miller A.N."/>
            <person name="Grigoriev I.V."/>
            <person name="Debuchy R."/>
            <person name="Gladieux P."/>
            <person name="Thoren M.H."/>
            <person name="Johannesson H."/>
        </authorList>
    </citation>
    <scope>NUCLEOTIDE SEQUENCE</scope>
    <source>
        <strain evidence="1">CBS 731.68</strain>
    </source>
</reference>
<keyword evidence="2" id="KW-1185">Reference proteome</keyword>